<keyword evidence="4 11" id="KW-0285">Flavoprotein</keyword>
<dbReference type="InterPro" id="IPR024932">
    <property type="entry name" value="ApbE"/>
</dbReference>
<keyword evidence="6 11" id="KW-0479">Metal-binding</keyword>
<reference evidence="13" key="1">
    <citation type="submission" date="2020-09" db="EMBL/GenBank/DDBJ databases">
        <authorList>
            <person name="Yoon J.-W."/>
        </authorList>
    </citation>
    <scope>NUCLEOTIDE SEQUENCE</scope>
    <source>
        <strain evidence="13">KMU-158</strain>
    </source>
</reference>
<dbReference type="RefSeq" id="WP_190764577.1">
    <property type="nucleotide sequence ID" value="NZ_JACXLD010000004.1"/>
</dbReference>
<dbReference type="Proteomes" id="UP000610558">
    <property type="component" value="Unassembled WGS sequence"/>
</dbReference>
<dbReference type="PIRSF" id="PIRSF006268">
    <property type="entry name" value="ApbE"/>
    <property type="match status" value="1"/>
</dbReference>
<evidence type="ECO:0000256" key="1">
    <source>
        <dbReference type="ARBA" id="ARBA00008282"/>
    </source>
</evidence>
<dbReference type="GO" id="GO:0046872">
    <property type="term" value="F:metal ion binding"/>
    <property type="evidence" value="ECO:0007669"/>
    <property type="project" value="UniProtKB-UniRule"/>
</dbReference>
<evidence type="ECO:0000256" key="2">
    <source>
        <dbReference type="ARBA" id="ARBA00011955"/>
    </source>
</evidence>
<evidence type="ECO:0000256" key="12">
    <source>
        <dbReference type="PIRSR" id="PIRSR006268-2"/>
    </source>
</evidence>
<evidence type="ECO:0000256" key="3">
    <source>
        <dbReference type="ARBA" id="ARBA00016337"/>
    </source>
</evidence>
<dbReference type="EMBL" id="JACXLD010000004">
    <property type="protein sequence ID" value="MBD2859103.1"/>
    <property type="molecule type" value="Genomic_DNA"/>
</dbReference>
<sequence>MGTTYHITLLNPGDLSGGQLKAELDERLLAFNQIASTYIEDSELNQLNHAPVGEWITLSETLYDIISVSVQVSWMTHGAFDITVAPLVSLWGFGPEKRQGVPADEDIEAAKQLVGTDTFELDILEPKIRRLLPIRMDLSAVAKGYAVDMTADWLADKGATDFLVEIGGEIRVAGDSPRGDPWRIAVENPSINGAARAIRLENTGVATSGDYRNYFEENGVRYSHTIDPKTGRPITHNLASVTVLDPSSAMADAMATAFSVLGGERTLKLAEAQDIPVYLIEKTPQGFVSRYSSTFAPFLEEM</sequence>
<proteinExistence type="inferred from homology"/>
<dbReference type="Pfam" id="PF02424">
    <property type="entry name" value="ApbE"/>
    <property type="match status" value="1"/>
</dbReference>
<evidence type="ECO:0000256" key="7">
    <source>
        <dbReference type="ARBA" id="ARBA00022827"/>
    </source>
</evidence>
<dbReference type="InterPro" id="IPR003374">
    <property type="entry name" value="ApbE-like_sf"/>
</dbReference>
<evidence type="ECO:0000256" key="5">
    <source>
        <dbReference type="ARBA" id="ARBA00022679"/>
    </source>
</evidence>
<feature type="binding site" evidence="12">
    <location>
        <position position="252"/>
    </location>
    <ligand>
        <name>Mg(2+)</name>
        <dbReference type="ChEBI" id="CHEBI:18420"/>
    </ligand>
</feature>
<keyword evidence="8 11" id="KW-0460">Magnesium</keyword>
<dbReference type="Gene3D" id="3.10.520.10">
    <property type="entry name" value="ApbE-like domains"/>
    <property type="match status" value="1"/>
</dbReference>
<dbReference type="AlphaFoldDB" id="A0A927C2S5"/>
<organism evidence="13 14">
    <name type="scientific">Spongiibacter pelagi</name>
    <dbReference type="NCBI Taxonomy" id="2760804"/>
    <lineage>
        <taxon>Bacteria</taxon>
        <taxon>Pseudomonadati</taxon>
        <taxon>Pseudomonadota</taxon>
        <taxon>Gammaproteobacteria</taxon>
        <taxon>Cellvibrionales</taxon>
        <taxon>Spongiibacteraceae</taxon>
        <taxon>Spongiibacter</taxon>
    </lineage>
</organism>
<dbReference type="PANTHER" id="PTHR30040">
    <property type="entry name" value="THIAMINE BIOSYNTHESIS LIPOPROTEIN APBE"/>
    <property type="match status" value="1"/>
</dbReference>
<comment type="catalytic activity">
    <reaction evidence="10 11">
        <text>L-threonyl-[protein] + FAD = FMN-L-threonyl-[protein] + AMP + H(+)</text>
        <dbReference type="Rhea" id="RHEA:36847"/>
        <dbReference type="Rhea" id="RHEA-COMP:11060"/>
        <dbReference type="Rhea" id="RHEA-COMP:11061"/>
        <dbReference type="ChEBI" id="CHEBI:15378"/>
        <dbReference type="ChEBI" id="CHEBI:30013"/>
        <dbReference type="ChEBI" id="CHEBI:57692"/>
        <dbReference type="ChEBI" id="CHEBI:74257"/>
        <dbReference type="ChEBI" id="CHEBI:456215"/>
        <dbReference type="EC" id="2.7.1.180"/>
    </reaction>
</comment>
<dbReference type="SUPFAM" id="SSF143631">
    <property type="entry name" value="ApbE-like"/>
    <property type="match status" value="1"/>
</dbReference>
<evidence type="ECO:0000256" key="4">
    <source>
        <dbReference type="ARBA" id="ARBA00022630"/>
    </source>
</evidence>
<evidence type="ECO:0000256" key="8">
    <source>
        <dbReference type="ARBA" id="ARBA00022842"/>
    </source>
</evidence>
<evidence type="ECO:0000256" key="10">
    <source>
        <dbReference type="ARBA" id="ARBA00048540"/>
    </source>
</evidence>
<evidence type="ECO:0000256" key="11">
    <source>
        <dbReference type="PIRNR" id="PIRNR006268"/>
    </source>
</evidence>
<dbReference type="GO" id="GO:0016740">
    <property type="term" value="F:transferase activity"/>
    <property type="evidence" value="ECO:0007669"/>
    <property type="project" value="UniProtKB-UniRule"/>
</dbReference>
<evidence type="ECO:0000313" key="14">
    <source>
        <dbReference type="Proteomes" id="UP000610558"/>
    </source>
</evidence>
<dbReference type="PANTHER" id="PTHR30040:SF2">
    <property type="entry name" value="FAD:PROTEIN FMN TRANSFERASE"/>
    <property type="match status" value="1"/>
</dbReference>
<feature type="binding site" evidence="12">
    <location>
        <position position="256"/>
    </location>
    <ligand>
        <name>Mg(2+)</name>
        <dbReference type="ChEBI" id="CHEBI:18420"/>
    </ligand>
</feature>
<comment type="caution">
    <text evidence="13">The sequence shown here is derived from an EMBL/GenBank/DDBJ whole genome shotgun (WGS) entry which is preliminary data.</text>
</comment>
<accession>A0A927C2S5</accession>
<comment type="similarity">
    <text evidence="1 11">Belongs to the ApbE family.</text>
</comment>
<comment type="cofactor">
    <cofactor evidence="12">
        <name>Mg(2+)</name>
        <dbReference type="ChEBI" id="CHEBI:18420"/>
    </cofactor>
    <cofactor evidence="12">
        <name>Mn(2+)</name>
        <dbReference type="ChEBI" id="CHEBI:29035"/>
    </cofactor>
    <text evidence="12">Magnesium. Can also use manganese.</text>
</comment>
<evidence type="ECO:0000256" key="6">
    <source>
        <dbReference type="ARBA" id="ARBA00022723"/>
    </source>
</evidence>
<name>A0A927C2S5_9GAMM</name>
<evidence type="ECO:0000256" key="9">
    <source>
        <dbReference type="ARBA" id="ARBA00031306"/>
    </source>
</evidence>
<feature type="binding site" evidence="12">
    <location>
        <position position="140"/>
    </location>
    <ligand>
        <name>Mg(2+)</name>
        <dbReference type="ChEBI" id="CHEBI:18420"/>
    </ligand>
</feature>
<keyword evidence="14" id="KW-1185">Reference proteome</keyword>
<keyword evidence="7 11" id="KW-0274">FAD</keyword>
<gene>
    <name evidence="13" type="ORF">IB286_08780</name>
</gene>
<evidence type="ECO:0000313" key="13">
    <source>
        <dbReference type="EMBL" id="MBD2859103.1"/>
    </source>
</evidence>
<keyword evidence="5 11" id="KW-0808">Transferase</keyword>
<dbReference type="EC" id="2.7.1.180" evidence="2 11"/>
<protein>
    <recommendedName>
        <fullName evidence="3 11">FAD:protein FMN transferase</fullName>
        <ecNumber evidence="2 11">2.7.1.180</ecNumber>
    </recommendedName>
    <alternativeName>
        <fullName evidence="9 11">Flavin transferase</fullName>
    </alternativeName>
</protein>